<proteinExistence type="predicted"/>
<organism evidence="1">
    <name type="scientific">Guillardia theta</name>
    <name type="common">Cryptophyte</name>
    <name type="synonym">Cryptomonas phi</name>
    <dbReference type="NCBI Taxonomy" id="55529"/>
    <lineage>
        <taxon>Eukaryota</taxon>
        <taxon>Cryptophyceae</taxon>
        <taxon>Pyrenomonadales</taxon>
        <taxon>Geminigeraceae</taxon>
        <taxon>Guillardia</taxon>
    </lineage>
</organism>
<reference evidence="1" key="1">
    <citation type="submission" date="2021-01" db="EMBL/GenBank/DDBJ databases">
        <authorList>
            <person name="Corre E."/>
            <person name="Pelletier E."/>
            <person name="Niang G."/>
            <person name="Scheremetjew M."/>
            <person name="Finn R."/>
            <person name="Kale V."/>
            <person name="Holt S."/>
            <person name="Cochrane G."/>
            <person name="Meng A."/>
            <person name="Brown T."/>
            <person name="Cohen L."/>
        </authorList>
    </citation>
    <scope>NUCLEOTIDE SEQUENCE</scope>
    <source>
        <strain evidence="1">CCMP 2712</strain>
    </source>
</reference>
<sequence length="173" mass="18625">MKRKEEKLNQETSQAIKDINQELLDEAAEEELTHGPFVDSFPMMSGNYGTLMQPKTDSATIAASARGSAVTGKTPTAFLNGQPIFSDDPMDPFGGTLQNFSSKVTSTMNAGGIPATGSISLPISSNVPLQSVFRNPQPMTSQFASYNGRNPQTTALVSQVPNYQQSPQMFSRV</sequence>
<dbReference type="AlphaFoldDB" id="A0A7S4L372"/>
<name>A0A7S4L372_GUITH</name>
<gene>
    <name evidence="1" type="ORF">GTHE00462_LOCUS22890</name>
</gene>
<accession>A0A7S4L372</accession>
<evidence type="ECO:0000313" key="1">
    <source>
        <dbReference type="EMBL" id="CAE2313703.1"/>
    </source>
</evidence>
<protein>
    <submittedName>
        <fullName evidence="1">Uncharacterized protein</fullName>
    </submittedName>
</protein>
<dbReference type="EMBL" id="HBKN01029549">
    <property type="protein sequence ID" value="CAE2313703.1"/>
    <property type="molecule type" value="Transcribed_RNA"/>
</dbReference>